<comment type="caution">
    <text evidence="5">The sequence shown here is derived from an EMBL/GenBank/DDBJ whole genome shotgun (WGS) entry which is preliminary data.</text>
</comment>
<dbReference type="InterPro" id="IPR036052">
    <property type="entry name" value="TrpB-like_PALP_sf"/>
</dbReference>
<keyword evidence="2" id="KW-0663">Pyridoxal phosphate</keyword>
<evidence type="ECO:0000259" key="4">
    <source>
        <dbReference type="Pfam" id="PF00291"/>
    </source>
</evidence>
<accession>A0A372JDB5</accession>
<dbReference type="SUPFAM" id="SSF53686">
    <property type="entry name" value="Tryptophan synthase beta subunit-like PLP-dependent enzymes"/>
    <property type="match status" value="1"/>
</dbReference>
<protein>
    <submittedName>
        <fullName evidence="5">Pyridoxal-phosphate dependent enzyme</fullName>
    </submittedName>
</protein>
<dbReference type="PANTHER" id="PTHR48078:SF6">
    <property type="entry name" value="L-THREONINE DEHYDRATASE CATABOLIC TDCB"/>
    <property type="match status" value="1"/>
</dbReference>
<sequence>MVSPAANTKVRDVRTPTAADLRAAAGRVAAVLAPTPVLPTALAPGALLKAETLQPTGSFKIRGALSAVSGLPDGVPAVTASAGNHGLGFAHAAARTGADATVVVSEHASPAKVAKIASYPVALVRHGADYDAAEAHALSLPGRFVSPYNDPDVIAGQGTIGVELDAQTEGPLTVVAPVGGGGLLAGLALWAGTRDGVRLVGVESSASRAVSAAVAAGRIVPVEVGDSIADGLVGNLEPGCVTPGLIAAAGPVLTHVSDAEIRAAMRWLFTEHGLVAEGSGAAGVAAVLAGRVEVTGRLVVVLTGRNVTVDTYRDALGSR</sequence>
<dbReference type="GO" id="GO:0006567">
    <property type="term" value="P:L-threonine catabolic process"/>
    <property type="evidence" value="ECO:0007669"/>
    <property type="project" value="TreeGrafter"/>
</dbReference>
<dbReference type="RefSeq" id="WP_117360601.1">
    <property type="nucleotide sequence ID" value="NZ_QURH01000915.1"/>
</dbReference>
<dbReference type="InterPro" id="IPR000634">
    <property type="entry name" value="Ser/Thr_deHydtase_PyrdxlP-BS"/>
</dbReference>
<evidence type="ECO:0000256" key="2">
    <source>
        <dbReference type="ARBA" id="ARBA00022898"/>
    </source>
</evidence>
<evidence type="ECO:0000313" key="5">
    <source>
        <dbReference type="EMBL" id="RFU37824.1"/>
    </source>
</evidence>
<keyword evidence="3" id="KW-0456">Lyase</keyword>
<dbReference type="InterPro" id="IPR001926">
    <property type="entry name" value="TrpB-like_PALP"/>
</dbReference>
<feature type="domain" description="Tryptophan synthase beta chain-like PALP" evidence="4">
    <location>
        <begin position="34"/>
        <end position="304"/>
    </location>
</feature>
<dbReference type="PANTHER" id="PTHR48078">
    <property type="entry name" value="THREONINE DEHYDRATASE, MITOCHONDRIAL-RELATED"/>
    <property type="match status" value="1"/>
</dbReference>
<dbReference type="Proteomes" id="UP000261811">
    <property type="component" value="Unassembled WGS sequence"/>
</dbReference>
<organism evidence="5 6">
    <name type="scientific">Actinomadura logoneensis</name>
    <dbReference type="NCBI Taxonomy" id="2293572"/>
    <lineage>
        <taxon>Bacteria</taxon>
        <taxon>Bacillati</taxon>
        <taxon>Actinomycetota</taxon>
        <taxon>Actinomycetes</taxon>
        <taxon>Streptosporangiales</taxon>
        <taxon>Thermomonosporaceae</taxon>
        <taxon>Actinomadura</taxon>
    </lineage>
</organism>
<dbReference type="OrthoDB" id="9811476at2"/>
<dbReference type="GO" id="GO:0003941">
    <property type="term" value="F:L-serine ammonia-lyase activity"/>
    <property type="evidence" value="ECO:0007669"/>
    <property type="project" value="TreeGrafter"/>
</dbReference>
<dbReference type="Gene3D" id="3.40.50.1100">
    <property type="match status" value="2"/>
</dbReference>
<proteinExistence type="predicted"/>
<reference evidence="5 6" key="1">
    <citation type="submission" date="2018-08" db="EMBL/GenBank/DDBJ databases">
        <title>Actinomadura jelena sp. nov., a novel Actinomycete isolated from soil in Chad.</title>
        <authorList>
            <person name="Shi L."/>
        </authorList>
    </citation>
    <scope>NUCLEOTIDE SEQUENCE [LARGE SCALE GENOMIC DNA]</scope>
    <source>
        <strain evidence="5 6">NEAU-G17</strain>
    </source>
</reference>
<dbReference type="GO" id="GO:0009097">
    <property type="term" value="P:isoleucine biosynthetic process"/>
    <property type="evidence" value="ECO:0007669"/>
    <property type="project" value="TreeGrafter"/>
</dbReference>
<dbReference type="InterPro" id="IPR050147">
    <property type="entry name" value="Ser/Thr_Dehydratase"/>
</dbReference>
<evidence type="ECO:0000313" key="6">
    <source>
        <dbReference type="Proteomes" id="UP000261811"/>
    </source>
</evidence>
<gene>
    <name evidence="5" type="ORF">DZF91_30855</name>
</gene>
<dbReference type="EMBL" id="QURH01000915">
    <property type="protein sequence ID" value="RFU37824.1"/>
    <property type="molecule type" value="Genomic_DNA"/>
</dbReference>
<dbReference type="GO" id="GO:0004794">
    <property type="term" value="F:threonine deaminase activity"/>
    <property type="evidence" value="ECO:0007669"/>
    <property type="project" value="TreeGrafter"/>
</dbReference>
<dbReference type="GO" id="GO:0006565">
    <property type="term" value="P:L-serine catabolic process"/>
    <property type="evidence" value="ECO:0007669"/>
    <property type="project" value="TreeGrafter"/>
</dbReference>
<keyword evidence="6" id="KW-1185">Reference proteome</keyword>
<dbReference type="Pfam" id="PF00291">
    <property type="entry name" value="PALP"/>
    <property type="match status" value="1"/>
</dbReference>
<comment type="cofactor">
    <cofactor evidence="1">
        <name>pyridoxal 5'-phosphate</name>
        <dbReference type="ChEBI" id="CHEBI:597326"/>
    </cofactor>
</comment>
<evidence type="ECO:0000256" key="3">
    <source>
        <dbReference type="ARBA" id="ARBA00023239"/>
    </source>
</evidence>
<dbReference type="GO" id="GO:0030170">
    <property type="term" value="F:pyridoxal phosphate binding"/>
    <property type="evidence" value="ECO:0007669"/>
    <property type="project" value="InterPro"/>
</dbReference>
<dbReference type="AlphaFoldDB" id="A0A372JDB5"/>
<name>A0A372JDB5_9ACTN</name>
<evidence type="ECO:0000256" key="1">
    <source>
        <dbReference type="ARBA" id="ARBA00001933"/>
    </source>
</evidence>
<dbReference type="PROSITE" id="PS00165">
    <property type="entry name" value="DEHYDRATASE_SER_THR"/>
    <property type="match status" value="1"/>
</dbReference>